<feature type="compositionally biased region" description="Polar residues" evidence="1">
    <location>
        <begin position="69"/>
        <end position="86"/>
    </location>
</feature>
<proteinExistence type="predicted"/>
<evidence type="ECO:0000313" key="3">
    <source>
        <dbReference type="Proteomes" id="UP000008063"/>
    </source>
</evidence>
<name>F8PJG9_SERL3</name>
<dbReference type="InParanoid" id="F8PJG9"/>
<gene>
    <name evidence="2" type="ORF">SERLA73DRAFT_130763</name>
</gene>
<protein>
    <submittedName>
        <fullName evidence="2">Uncharacterized protein</fullName>
    </submittedName>
</protein>
<feature type="region of interest" description="Disordered" evidence="1">
    <location>
        <begin position="69"/>
        <end position="93"/>
    </location>
</feature>
<organism evidence="3">
    <name type="scientific">Serpula lacrymans var. lacrymans (strain S7.3)</name>
    <name type="common">Dry rot fungus</name>
    <dbReference type="NCBI Taxonomy" id="936435"/>
    <lineage>
        <taxon>Eukaryota</taxon>
        <taxon>Fungi</taxon>
        <taxon>Dikarya</taxon>
        <taxon>Basidiomycota</taxon>
        <taxon>Agaricomycotina</taxon>
        <taxon>Agaricomycetes</taxon>
        <taxon>Agaricomycetidae</taxon>
        <taxon>Boletales</taxon>
        <taxon>Coniophorineae</taxon>
        <taxon>Serpulaceae</taxon>
        <taxon>Serpula</taxon>
    </lineage>
</organism>
<evidence type="ECO:0000256" key="1">
    <source>
        <dbReference type="SAM" id="MobiDB-lite"/>
    </source>
</evidence>
<reference evidence="3" key="1">
    <citation type="journal article" date="2011" name="Science">
        <title>The plant cell wall-decomposing machinery underlies the functional diversity of forest fungi.</title>
        <authorList>
            <person name="Eastwood D.C."/>
            <person name="Floudas D."/>
            <person name="Binder M."/>
            <person name="Majcherczyk A."/>
            <person name="Schneider P."/>
            <person name="Aerts A."/>
            <person name="Asiegbu F.O."/>
            <person name="Baker S.E."/>
            <person name="Barry K."/>
            <person name="Bendiksby M."/>
            <person name="Blumentritt M."/>
            <person name="Coutinho P.M."/>
            <person name="Cullen D."/>
            <person name="de Vries R.P."/>
            <person name="Gathman A."/>
            <person name="Goodell B."/>
            <person name="Henrissat B."/>
            <person name="Ihrmark K."/>
            <person name="Kauserud H."/>
            <person name="Kohler A."/>
            <person name="LaButti K."/>
            <person name="Lapidus A."/>
            <person name="Lavin J.L."/>
            <person name="Lee Y.-H."/>
            <person name="Lindquist E."/>
            <person name="Lilly W."/>
            <person name="Lucas S."/>
            <person name="Morin E."/>
            <person name="Murat C."/>
            <person name="Oguiza J.A."/>
            <person name="Park J."/>
            <person name="Pisabarro A.G."/>
            <person name="Riley R."/>
            <person name="Rosling A."/>
            <person name="Salamov A."/>
            <person name="Schmidt O."/>
            <person name="Schmutz J."/>
            <person name="Skrede I."/>
            <person name="Stenlid J."/>
            <person name="Wiebenga A."/>
            <person name="Xie X."/>
            <person name="Kuees U."/>
            <person name="Hibbett D.S."/>
            <person name="Hoffmeister D."/>
            <person name="Hoegberg N."/>
            <person name="Martin F."/>
            <person name="Grigoriev I.V."/>
            <person name="Watkinson S.C."/>
        </authorList>
    </citation>
    <scope>NUCLEOTIDE SEQUENCE [LARGE SCALE GENOMIC DNA]</scope>
    <source>
        <strain evidence="3">strain S7.3</strain>
    </source>
</reference>
<sequence>MLEMRFVTTFGCWLMRPEGPDIGVCCIGTQARMKPHALVKHWLWNNIVSQVTSLHHLFPTLPRLHSQRQNSSSANFQTNNFRSTWPEQGMIND</sequence>
<accession>F8PJG9</accession>
<dbReference type="EMBL" id="GL945475">
    <property type="protein sequence ID" value="EGO04107.1"/>
    <property type="molecule type" value="Genomic_DNA"/>
</dbReference>
<dbReference type="HOGENOM" id="CLU_2401030_0_0_1"/>
<dbReference type="Proteomes" id="UP000008063">
    <property type="component" value="Unassembled WGS sequence"/>
</dbReference>
<evidence type="ECO:0000313" key="2">
    <source>
        <dbReference type="EMBL" id="EGO04107.1"/>
    </source>
</evidence>
<keyword evidence="3" id="KW-1185">Reference proteome</keyword>
<dbReference type="AlphaFoldDB" id="F8PJG9"/>